<organism evidence="2 3">
    <name type="scientific">Streptomyces sp. 900129855</name>
    <dbReference type="NCBI Taxonomy" id="3155129"/>
    <lineage>
        <taxon>Bacteria</taxon>
        <taxon>Bacillati</taxon>
        <taxon>Actinomycetota</taxon>
        <taxon>Actinomycetes</taxon>
        <taxon>Kitasatosporales</taxon>
        <taxon>Streptomycetaceae</taxon>
        <taxon>Streptomyces</taxon>
    </lineage>
</organism>
<dbReference type="SUPFAM" id="SSF54675">
    <property type="entry name" value="Nicotinate/Quinolinate PRTase N-terminal domain-like"/>
    <property type="match status" value="1"/>
</dbReference>
<dbReference type="PANTHER" id="PTHR32179:SF3">
    <property type="entry name" value="NICOTINATE-NUCLEOTIDE PYROPHOSPHORYLASE [CARBOXYLATING]"/>
    <property type="match status" value="1"/>
</dbReference>
<evidence type="ECO:0000313" key="3">
    <source>
        <dbReference type="Proteomes" id="UP001550739"/>
    </source>
</evidence>
<dbReference type="Proteomes" id="UP001550739">
    <property type="component" value="Unassembled WGS sequence"/>
</dbReference>
<accession>A0ABV2ZJK2</accession>
<dbReference type="Pfam" id="PF02749">
    <property type="entry name" value="QRPTase_N"/>
    <property type="match status" value="1"/>
</dbReference>
<dbReference type="InterPro" id="IPR027277">
    <property type="entry name" value="NadC/ModD"/>
</dbReference>
<keyword evidence="3" id="KW-1185">Reference proteome</keyword>
<dbReference type="InterPro" id="IPR022412">
    <property type="entry name" value="Quinolinate_PRibosylTrfase_N"/>
</dbReference>
<gene>
    <name evidence="2" type="ORF">AB0E89_19575</name>
</gene>
<evidence type="ECO:0000259" key="1">
    <source>
        <dbReference type="Pfam" id="PF02749"/>
    </source>
</evidence>
<dbReference type="RefSeq" id="WP_361703617.1">
    <property type="nucleotide sequence ID" value="NZ_JBEZVE010000010.1"/>
</dbReference>
<proteinExistence type="predicted"/>
<dbReference type="EMBL" id="JBEZVE010000010">
    <property type="protein sequence ID" value="MEU3782739.1"/>
    <property type="molecule type" value="Genomic_DNA"/>
</dbReference>
<dbReference type="InterPro" id="IPR037128">
    <property type="entry name" value="Quinolinate_PRibosylTase_N_sf"/>
</dbReference>
<dbReference type="Gene3D" id="3.90.1170.20">
    <property type="entry name" value="Quinolinate phosphoribosyl transferase, N-terminal domain"/>
    <property type="match status" value="1"/>
</dbReference>
<name>A0ABV2ZJK2_9ACTN</name>
<reference evidence="2 3" key="1">
    <citation type="submission" date="2024-06" db="EMBL/GenBank/DDBJ databases">
        <title>The Natural Products Discovery Center: Release of the First 8490 Sequenced Strains for Exploring Actinobacteria Biosynthetic Diversity.</title>
        <authorList>
            <person name="Kalkreuter E."/>
            <person name="Kautsar S.A."/>
            <person name="Yang D."/>
            <person name="Bader C.D."/>
            <person name="Teijaro C.N."/>
            <person name="Fluegel L."/>
            <person name="Davis C.M."/>
            <person name="Simpson J.R."/>
            <person name="Lauterbach L."/>
            <person name="Steele A.D."/>
            <person name="Gui C."/>
            <person name="Meng S."/>
            <person name="Li G."/>
            <person name="Viehrig K."/>
            <person name="Ye F."/>
            <person name="Su P."/>
            <person name="Kiefer A.F."/>
            <person name="Nichols A."/>
            <person name="Cepeda A.J."/>
            <person name="Yan W."/>
            <person name="Fan B."/>
            <person name="Jiang Y."/>
            <person name="Adhikari A."/>
            <person name="Zheng C.-J."/>
            <person name="Schuster L."/>
            <person name="Cowan T.M."/>
            <person name="Smanski M.J."/>
            <person name="Chevrette M.G."/>
            <person name="De Carvalho L.P.S."/>
            <person name="Shen B."/>
        </authorList>
    </citation>
    <scope>NUCLEOTIDE SEQUENCE [LARGE SCALE GENOMIC DNA]</scope>
    <source>
        <strain evidence="2 3">NPDC033843</strain>
    </source>
</reference>
<protein>
    <recommendedName>
        <fullName evidence="1">Quinolinate phosphoribosyl transferase N-terminal domain-containing protein</fullName>
    </recommendedName>
</protein>
<evidence type="ECO:0000313" key="2">
    <source>
        <dbReference type="EMBL" id="MEU3782739.1"/>
    </source>
</evidence>
<dbReference type="PANTHER" id="PTHR32179">
    <property type="entry name" value="NICOTINATE-NUCLEOTIDE PYROPHOSPHORYLASE [CARBOXYLATING]"/>
    <property type="match status" value="1"/>
</dbReference>
<feature type="domain" description="Quinolinate phosphoribosyl transferase N-terminal" evidence="1">
    <location>
        <begin position="43"/>
        <end position="112"/>
    </location>
</feature>
<sequence>MLYISCPERDAPAPHPAHQTAVAVGAVADAVRHALAEDRAEDDITTRWAVPDGTRARARVVARQDGVIAGTAIPAEVYRQLGSDVVVTEHVQDGDRVHAGQDLLTLAGPAREERYARPGVDAVARHVAKRDPAARRRT</sequence>
<comment type="caution">
    <text evidence="2">The sequence shown here is derived from an EMBL/GenBank/DDBJ whole genome shotgun (WGS) entry which is preliminary data.</text>
</comment>